<comment type="caution">
    <text evidence="9">The sequence shown here is derived from an EMBL/GenBank/DDBJ whole genome shotgun (WGS) entry which is preliminary data.</text>
</comment>
<keyword evidence="4" id="KW-0255">Endonuclease</keyword>
<feature type="chain" id="PRO_5045522319" evidence="8">
    <location>
        <begin position="20"/>
        <end position="271"/>
    </location>
</feature>
<comment type="similarity">
    <text evidence="1">Belongs to the nuclease type I family.</text>
</comment>
<dbReference type="EMBL" id="JBBBZM010000005">
    <property type="protein sequence ID" value="KAL0640141.1"/>
    <property type="molecule type" value="Genomic_DNA"/>
</dbReference>
<evidence type="ECO:0000256" key="7">
    <source>
        <dbReference type="ARBA" id="ARBA00023180"/>
    </source>
</evidence>
<evidence type="ECO:0000256" key="2">
    <source>
        <dbReference type="ARBA" id="ARBA00022722"/>
    </source>
</evidence>
<evidence type="ECO:0000256" key="4">
    <source>
        <dbReference type="ARBA" id="ARBA00022759"/>
    </source>
</evidence>
<dbReference type="Proteomes" id="UP001447188">
    <property type="component" value="Unassembled WGS sequence"/>
</dbReference>
<keyword evidence="10" id="KW-1185">Reference proteome</keyword>
<dbReference type="PANTHER" id="PTHR33146">
    <property type="entry name" value="ENDONUCLEASE 4"/>
    <property type="match status" value="1"/>
</dbReference>
<name>A0ABR3GW32_9PEZI</name>
<evidence type="ECO:0000256" key="5">
    <source>
        <dbReference type="ARBA" id="ARBA00022801"/>
    </source>
</evidence>
<accession>A0ABR3GW32</accession>
<evidence type="ECO:0000256" key="8">
    <source>
        <dbReference type="SAM" id="SignalP"/>
    </source>
</evidence>
<dbReference type="Gene3D" id="1.10.575.10">
    <property type="entry name" value="P1 Nuclease"/>
    <property type="match status" value="2"/>
</dbReference>
<keyword evidence="8" id="KW-0732">Signal</keyword>
<keyword evidence="3" id="KW-0479">Metal-binding</keyword>
<evidence type="ECO:0000256" key="3">
    <source>
        <dbReference type="ARBA" id="ARBA00022723"/>
    </source>
</evidence>
<evidence type="ECO:0000256" key="6">
    <source>
        <dbReference type="ARBA" id="ARBA00023157"/>
    </source>
</evidence>
<evidence type="ECO:0000313" key="9">
    <source>
        <dbReference type="EMBL" id="KAL0640141.1"/>
    </source>
</evidence>
<evidence type="ECO:0000256" key="1">
    <source>
        <dbReference type="ARBA" id="ARBA00009547"/>
    </source>
</evidence>
<proteinExistence type="inferred from homology"/>
<dbReference type="InterPro" id="IPR008947">
    <property type="entry name" value="PLipase_C/P1_nuclease_dom_sf"/>
</dbReference>
<protein>
    <submittedName>
        <fullName evidence="9">Uncharacterized protein</fullName>
    </submittedName>
</protein>
<keyword evidence="2" id="KW-0540">Nuclease</keyword>
<gene>
    <name evidence="9" type="ORF">Q9L58_000699</name>
</gene>
<organism evidence="9 10">
    <name type="scientific">Discina gigas</name>
    <dbReference type="NCBI Taxonomy" id="1032678"/>
    <lineage>
        <taxon>Eukaryota</taxon>
        <taxon>Fungi</taxon>
        <taxon>Dikarya</taxon>
        <taxon>Ascomycota</taxon>
        <taxon>Pezizomycotina</taxon>
        <taxon>Pezizomycetes</taxon>
        <taxon>Pezizales</taxon>
        <taxon>Discinaceae</taxon>
        <taxon>Discina</taxon>
    </lineage>
</organism>
<dbReference type="CDD" id="cd11010">
    <property type="entry name" value="S1-P1_nuclease"/>
    <property type="match status" value="1"/>
</dbReference>
<reference evidence="9 10" key="1">
    <citation type="submission" date="2024-02" db="EMBL/GenBank/DDBJ databases">
        <title>Discinaceae phylogenomics.</title>
        <authorList>
            <person name="Dirks A.C."/>
            <person name="James T.Y."/>
        </authorList>
    </citation>
    <scope>NUCLEOTIDE SEQUENCE [LARGE SCALE GENOMIC DNA]</scope>
    <source>
        <strain evidence="9 10">ACD0624</strain>
    </source>
</reference>
<keyword evidence="6" id="KW-1015">Disulfide bond</keyword>
<keyword evidence="7" id="KW-0325">Glycoprotein</keyword>
<evidence type="ECO:0000313" key="10">
    <source>
        <dbReference type="Proteomes" id="UP001447188"/>
    </source>
</evidence>
<dbReference type="Pfam" id="PF02265">
    <property type="entry name" value="S1-P1_nuclease"/>
    <property type="match status" value="2"/>
</dbReference>
<sequence length="271" mass="29677">MMFSLPSITFLAAIPSVYAWGQLGHQTIGLIAQSYLLPNTIEKVQFYLNDTTPTYMGNIATWADSYRYLPEGAFSYGYHFIDSEDAPPPDSCKIEYPGDCPPEGCIVSAIANYFIGDITQPLHTEGYGAGGNDVAVSFLGKATNLHAAWDTAIPNRMLNTTKPGFLEALGWANNLAANVNAGKFKHDVKSWIKHHDIKGDGPAESATQWARDSNKLVCSYVLEDGPKTMNNTEIGGKYYEDSIDIVEMQIAKGGIRLAAWLNMIFEGETGF</sequence>
<feature type="signal peptide" evidence="8">
    <location>
        <begin position="1"/>
        <end position="19"/>
    </location>
</feature>
<keyword evidence="5" id="KW-0378">Hydrolase</keyword>
<dbReference type="SUPFAM" id="SSF48537">
    <property type="entry name" value="Phospholipase C/P1 nuclease"/>
    <property type="match status" value="1"/>
</dbReference>
<dbReference type="PANTHER" id="PTHR33146:SF26">
    <property type="entry name" value="ENDONUCLEASE 4"/>
    <property type="match status" value="1"/>
</dbReference>
<dbReference type="InterPro" id="IPR003154">
    <property type="entry name" value="S1/P1nuclease"/>
</dbReference>